<dbReference type="Gene3D" id="2.30.30.60">
    <property type="match status" value="1"/>
</dbReference>
<reference evidence="8" key="1">
    <citation type="submission" date="2019-11" db="EMBL/GenBank/DDBJ databases">
        <title>Genomic insights into an expanded diversity of filamentous marine cyanobacteria reveals the extraordinary biosynthetic potential of Moorea and Okeania.</title>
        <authorList>
            <person name="Ferreira Leao T."/>
            <person name="Wang M."/>
            <person name="Moss N."/>
            <person name="Da Silva R."/>
            <person name="Sanders J."/>
            <person name="Nurk S."/>
            <person name="Gurevich A."/>
            <person name="Humphrey G."/>
            <person name="Reher R."/>
            <person name="Zhu Q."/>
            <person name="Belda-Ferre P."/>
            <person name="Glukhov E."/>
            <person name="Rex R."/>
            <person name="Dorrestein P.C."/>
            <person name="Knight R."/>
            <person name="Pevzner P."/>
            <person name="Gerwick W.H."/>
            <person name="Gerwick L."/>
        </authorList>
    </citation>
    <scope>NUCLEOTIDE SEQUENCE</scope>
    <source>
        <strain evidence="8">SIO1C4</strain>
    </source>
</reference>
<dbReference type="InterPro" id="IPR006685">
    <property type="entry name" value="MscS_channel_2nd"/>
</dbReference>
<organism evidence="8">
    <name type="scientific">Symploca sp. SIO1C4</name>
    <dbReference type="NCBI Taxonomy" id="2607765"/>
    <lineage>
        <taxon>Bacteria</taxon>
        <taxon>Bacillati</taxon>
        <taxon>Cyanobacteriota</taxon>
        <taxon>Cyanophyceae</taxon>
        <taxon>Coleofasciculales</taxon>
        <taxon>Coleofasciculaceae</taxon>
        <taxon>Symploca</taxon>
    </lineage>
</organism>
<dbReference type="PANTHER" id="PTHR30566:SF5">
    <property type="entry name" value="MECHANOSENSITIVE ION CHANNEL PROTEIN 1, MITOCHONDRIAL-RELATED"/>
    <property type="match status" value="1"/>
</dbReference>
<evidence type="ECO:0000256" key="3">
    <source>
        <dbReference type="ARBA" id="ARBA00022692"/>
    </source>
</evidence>
<feature type="transmembrane region" description="Helical" evidence="6">
    <location>
        <begin position="129"/>
        <end position="149"/>
    </location>
</feature>
<gene>
    <name evidence="8" type="ORF">F6J89_23075</name>
</gene>
<proteinExistence type="inferred from homology"/>
<accession>A0A6B3NHT9</accession>
<dbReference type="EMBL" id="JAAHFQ010000553">
    <property type="protein sequence ID" value="NER30425.1"/>
    <property type="molecule type" value="Genomic_DNA"/>
</dbReference>
<dbReference type="GO" id="GO:0016020">
    <property type="term" value="C:membrane"/>
    <property type="evidence" value="ECO:0007669"/>
    <property type="project" value="UniProtKB-SubCell"/>
</dbReference>
<comment type="similarity">
    <text evidence="2">Belongs to the MscS (TC 1.A.23) family.</text>
</comment>
<comment type="caution">
    <text evidence="8">The sequence shown here is derived from an EMBL/GenBank/DDBJ whole genome shotgun (WGS) entry which is preliminary data.</text>
</comment>
<dbReference type="SUPFAM" id="SSF82861">
    <property type="entry name" value="Mechanosensitive channel protein MscS (YggB), transmembrane region"/>
    <property type="match status" value="1"/>
</dbReference>
<name>A0A6B3NHT9_9CYAN</name>
<keyword evidence="3 6" id="KW-0812">Transmembrane</keyword>
<dbReference type="AlphaFoldDB" id="A0A6B3NHT9"/>
<dbReference type="GO" id="GO:0055085">
    <property type="term" value="P:transmembrane transport"/>
    <property type="evidence" value="ECO:0007669"/>
    <property type="project" value="InterPro"/>
</dbReference>
<dbReference type="PANTHER" id="PTHR30566">
    <property type="entry name" value="YNAI-RELATED MECHANOSENSITIVE ION CHANNEL"/>
    <property type="match status" value="1"/>
</dbReference>
<evidence type="ECO:0000256" key="4">
    <source>
        <dbReference type="ARBA" id="ARBA00022989"/>
    </source>
</evidence>
<dbReference type="Pfam" id="PF00924">
    <property type="entry name" value="MS_channel_2nd"/>
    <property type="match status" value="1"/>
</dbReference>
<dbReference type="InterPro" id="IPR011014">
    <property type="entry name" value="MscS_channel_TM-2"/>
</dbReference>
<keyword evidence="5 6" id="KW-0472">Membrane</keyword>
<dbReference type="InterPro" id="IPR023408">
    <property type="entry name" value="MscS_beta-dom_sf"/>
</dbReference>
<dbReference type="Gene3D" id="1.10.287.1260">
    <property type="match status" value="1"/>
</dbReference>
<comment type="subcellular location">
    <subcellularLocation>
        <location evidence="1">Membrane</location>
        <topology evidence="1">Multi-pass membrane protein</topology>
    </subcellularLocation>
</comment>
<evidence type="ECO:0000259" key="7">
    <source>
        <dbReference type="Pfam" id="PF00924"/>
    </source>
</evidence>
<evidence type="ECO:0000256" key="5">
    <source>
        <dbReference type="ARBA" id="ARBA00023136"/>
    </source>
</evidence>
<evidence type="ECO:0000256" key="2">
    <source>
        <dbReference type="ARBA" id="ARBA00008017"/>
    </source>
</evidence>
<evidence type="ECO:0000256" key="1">
    <source>
        <dbReference type="ARBA" id="ARBA00004141"/>
    </source>
</evidence>
<feature type="transmembrane region" description="Helical" evidence="6">
    <location>
        <begin position="103"/>
        <end position="123"/>
    </location>
</feature>
<evidence type="ECO:0000313" key="8">
    <source>
        <dbReference type="EMBL" id="NER30425.1"/>
    </source>
</evidence>
<feature type="transmembrane region" description="Helical" evidence="6">
    <location>
        <begin position="58"/>
        <end position="77"/>
    </location>
</feature>
<protein>
    <submittedName>
        <fullName evidence="8">Mechanosensitive ion channel family protein</fullName>
    </submittedName>
</protein>
<feature type="transmembrane region" description="Helical" evidence="6">
    <location>
        <begin position="35"/>
        <end position="52"/>
    </location>
</feature>
<dbReference type="InterPro" id="IPR010920">
    <property type="entry name" value="LSM_dom_sf"/>
</dbReference>
<dbReference type="SUPFAM" id="SSF50182">
    <property type="entry name" value="Sm-like ribonucleoproteins"/>
    <property type="match status" value="1"/>
</dbReference>
<sequence length="337" mass="37473">LPQLLQLVLHFTERHLEIDAVGAYEGFIKPFRNSLTIAGTLLFIALCLNLLANYEELYTFLGFFIYLSLSVSIAWLASKAAQQVILRSVINLLRSRGKEVNEIVLVFETLTNILIILLAVAIFARGLKLNLIALSASLGIGGIAVAFAAQQALGRLIGTVELYLDRPYVPGEYIRVNFNPYAEDLYGRVESIGLRSTKIRTAAQNTLVIVPNSMMAGMKIENITRGKKIMAMLCLEFVQRLQEGEKALVKQVIEQTSQTFWGFNKANMRIQFSQPEGKLGTRARVSFFITGSSEDSIGLRKRLLELANDAIAKNLSAYNLSFTIPEPMVYIDSPMSI</sequence>
<keyword evidence="4 6" id="KW-1133">Transmembrane helix</keyword>
<feature type="non-terminal residue" evidence="8">
    <location>
        <position position="1"/>
    </location>
</feature>
<evidence type="ECO:0000256" key="6">
    <source>
        <dbReference type="SAM" id="Phobius"/>
    </source>
</evidence>
<feature type="domain" description="Mechanosensitive ion channel MscS" evidence="7">
    <location>
        <begin position="156"/>
        <end position="225"/>
    </location>
</feature>